<evidence type="ECO:0000313" key="1">
    <source>
        <dbReference type="EMBL" id="TCD71651.1"/>
    </source>
</evidence>
<sequence length="332" mass="37259">MEDDPGIHRGVCQLAPASYRVLDADEEVFILYTTLAAKSNEFATNTTGFRGLGFLDSQKDILTIPFELNKIAPKADGLLGRKAGKKAQRKGKLVEDKSFEVQLVQDKTALRSRKGDTGSVLWRASVELAQFLLEQHFSAKQDALLNSAMLEDAHILELGAGTGLLAIALTRLVRHYTVTDMEELLPLIRKNLRLNLAGWDASSSPRPHGTQTEIRHDVKAEALDWLTLQKCSPNTRRSAYSFEPIDLLLVVDCIYHPFLLPALVETIDYLSTPERTAVLVVVELRAEDVIREFLELWLEASGRGTWEVWHVNEIMDGPYAAWIGWKKQLQPD</sequence>
<dbReference type="Proteomes" id="UP000292702">
    <property type="component" value="Unassembled WGS sequence"/>
</dbReference>
<dbReference type="PANTHER" id="PTHR14614:SF109">
    <property type="entry name" value="RIBOSOMAL LYSINE N-METHYLTRANSFERASE 5"/>
    <property type="match status" value="1"/>
</dbReference>
<dbReference type="Gene3D" id="3.40.50.150">
    <property type="entry name" value="Vaccinia Virus protein VP39"/>
    <property type="match status" value="1"/>
</dbReference>
<name>A0A4R0RS36_9APHY</name>
<keyword evidence="2" id="KW-1185">Reference proteome</keyword>
<dbReference type="STRING" id="92696.A0A4R0RS36"/>
<dbReference type="AlphaFoldDB" id="A0A4R0RS36"/>
<comment type="caution">
    <text evidence="1">The sequence shown here is derived from an EMBL/GenBank/DDBJ whole genome shotgun (WGS) entry which is preliminary data.</text>
</comment>
<dbReference type="OrthoDB" id="2529286at2759"/>
<dbReference type="SUPFAM" id="SSF53335">
    <property type="entry name" value="S-adenosyl-L-methionine-dependent methyltransferases"/>
    <property type="match status" value="1"/>
</dbReference>
<dbReference type="GO" id="GO:0032991">
    <property type="term" value="C:protein-containing complex"/>
    <property type="evidence" value="ECO:0007669"/>
    <property type="project" value="TreeGrafter"/>
</dbReference>
<proteinExistence type="predicted"/>
<dbReference type="Pfam" id="PF10294">
    <property type="entry name" value="Methyltransf_16"/>
    <property type="match status" value="1"/>
</dbReference>
<reference evidence="1 2" key="1">
    <citation type="submission" date="2018-11" db="EMBL/GenBank/DDBJ databases">
        <title>Genome assembly of Steccherinum ochraceum LE-BIN_3174, the white-rot fungus of the Steccherinaceae family (The Residual Polyporoid clade, Polyporales, Basidiomycota).</title>
        <authorList>
            <person name="Fedorova T.V."/>
            <person name="Glazunova O.A."/>
            <person name="Landesman E.O."/>
            <person name="Moiseenko K.V."/>
            <person name="Psurtseva N.V."/>
            <person name="Savinova O.S."/>
            <person name="Shakhova N.V."/>
            <person name="Tyazhelova T.V."/>
            <person name="Vasina D.V."/>
        </authorList>
    </citation>
    <scope>NUCLEOTIDE SEQUENCE [LARGE SCALE GENOMIC DNA]</scope>
    <source>
        <strain evidence="1 2">LE-BIN_3174</strain>
    </source>
</reference>
<dbReference type="PANTHER" id="PTHR14614">
    <property type="entry name" value="HEPATOCELLULAR CARCINOMA-ASSOCIATED ANTIGEN"/>
    <property type="match status" value="1"/>
</dbReference>
<dbReference type="GO" id="GO:0005829">
    <property type="term" value="C:cytosol"/>
    <property type="evidence" value="ECO:0007669"/>
    <property type="project" value="TreeGrafter"/>
</dbReference>
<dbReference type="InterPro" id="IPR029063">
    <property type="entry name" value="SAM-dependent_MTases_sf"/>
</dbReference>
<protein>
    <submittedName>
        <fullName evidence="1">Uncharacterized protein</fullName>
    </submittedName>
</protein>
<dbReference type="InterPro" id="IPR019410">
    <property type="entry name" value="Methyltransf_16"/>
</dbReference>
<accession>A0A4R0RS36</accession>
<evidence type="ECO:0000313" key="2">
    <source>
        <dbReference type="Proteomes" id="UP000292702"/>
    </source>
</evidence>
<dbReference type="EMBL" id="RWJN01000004">
    <property type="protein sequence ID" value="TCD71651.1"/>
    <property type="molecule type" value="Genomic_DNA"/>
</dbReference>
<organism evidence="1 2">
    <name type="scientific">Steccherinum ochraceum</name>
    <dbReference type="NCBI Taxonomy" id="92696"/>
    <lineage>
        <taxon>Eukaryota</taxon>
        <taxon>Fungi</taxon>
        <taxon>Dikarya</taxon>
        <taxon>Basidiomycota</taxon>
        <taxon>Agaricomycotina</taxon>
        <taxon>Agaricomycetes</taxon>
        <taxon>Polyporales</taxon>
        <taxon>Steccherinaceae</taxon>
        <taxon>Steccherinum</taxon>
    </lineage>
</organism>
<gene>
    <name evidence="1" type="ORF">EIP91_007398</name>
</gene>
<dbReference type="GO" id="GO:0008757">
    <property type="term" value="F:S-adenosylmethionine-dependent methyltransferase activity"/>
    <property type="evidence" value="ECO:0007669"/>
    <property type="project" value="UniProtKB-ARBA"/>
</dbReference>